<dbReference type="InterPro" id="IPR001763">
    <property type="entry name" value="Rhodanese-like_dom"/>
</dbReference>
<proteinExistence type="predicted"/>
<evidence type="ECO:0000259" key="1">
    <source>
        <dbReference type="PROSITE" id="PS50206"/>
    </source>
</evidence>
<dbReference type="Ensembl" id="ENSSTUT00000015095.1">
    <property type="protein sequence ID" value="ENSSTUP00000014297.1"/>
    <property type="gene ID" value="ENSSTUG00000006609.1"/>
</dbReference>
<dbReference type="InterPro" id="IPR036873">
    <property type="entry name" value="Rhodanese-like_dom_sf"/>
</dbReference>
<dbReference type="PANTHER" id="PTHR44086">
    <property type="entry name" value="THIOSULFATE SULFURTRANSFERASE RDL2, MITOCHONDRIAL-RELATED"/>
    <property type="match status" value="1"/>
</dbReference>
<dbReference type="SUPFAM" id="SSF52821">
    <property type="entry name" value="Rhodanese/Cell cycle control phosphatase"/>
    <property type="match status" value="1"/>
</dbReference>
<sequence>MKCSKSRCSHSFGHVVYVHHVIALSRPLALSAVSAEPALQPHCITVTLIARDLAHVLKKSWHSFKKTVAFKLGISWLIERRSKMLLVLCALSVVVVAEETHCDGTPDRLCDVKPEAVYYKEPPITDSEVSYNQLKTMFPSSSIQLFDVRNPDEFEAGHIPGSTNVPLGELQEALRLSSDQFKQRFGVHAPHKDDSSIVVYCQRGRRSATALDIMWALGFSRARHYAGGYSDWVQREEQ</sequence>
<dbReference type="OMA" id="ALDIMWA"/>
<dbReference type="Gene3D" id="3.40.250.10">
    <property type="entry name" value="Rhodanese-like domain"/>
    <property type="match status" value="1"/>
</dbReference>
<gene>
    <name evidence="2" type="primary">LOC115154794</name>
</gene>
<dbReference type="Pfam" id="PF00581">
    <property type="entry name" value="Rhodanese"/>
    <property type="match status" value="1"/>
</dbReference>
<dbReference type="FunCoup" id="A0A673X023">
    <property type="interactions" value="259"/>
</dbReference>
<dbReference type="SMART" id="SM00450">
    <property type="entry name" value="RHOD"/>
    <property type="match status" value="1"/>
</dbReference>
<protein>
    <submittedName>
        <fullName evidence="2">Thiosulfate:glutathione sulfurtransferase-like</fullName>
    </submittedName>
</protein>
<name>A0A673X023_SALTR</name>
<dbReference type="PROSITE" id="PS50206">
    <property type="entry name" value="RHODANESE_3"/>
    <property type="match status" value="1"/>
</dbReference>
<dbReference type="GeneTree" id="ENSGT00940000165845"/>
<dbReference type="Proteomes" id="UP000472277">
    <property type="component" value="Chromosome 19"/>
</dbReference>
<dbReference type="AlphaFoldDB" id="A0A673X023"/>
<keyword evidence="3" id="KW-1185">Reference proteome</keyword>
<reference evidence="2" key="1">
    <citation type="submission" date="2025-08" db="UniProtKB">
        <authorList>
            <consortium name="Ensembl"/>
        </authorList>
    </citation>
    <scope>IDENTIFICATION</scope>
</reference>
<organism evidence="2 3">
    <name type="scientific">Salmo trutta</name>
    <name type="common">Brown trout</name>
    <dbReference type="NCBI Taxonomy" id="8032"/>
    <lineage>
        <taxon>Eukaryota</taxon>
        <taxon>Metazoa</taxon>
        <taxon>Chordata</taxon>
        <taxon>Craniata</taxon>
        <taxon>Vertebrata</taxon>
        <taxon>Euteleostomi</taxon>
        <taxon>Actinopterygii</taxon>
        <taxon>Neopterygii</taxon>
        <taxon>Teleostei</taxon>
        <taxon>Protacanthopterygii</taxon>
        <taxon>Salmoniformes</taxon>
        <taxon>Salmonidae</taxon>
        <taxon>Salmoninae</taxon>
        <taxon>Salmo</taxon>
    </lineage>
</organism>
<accession>A0A673X023</accession>
<feature type="domain" description="Rhodanese" evidence="1">
    <location>
        <begin position="139"/>
        <end position="237"/>
    </location>
</feature>
<dbReference type="PANTHER" id="PTHR44086:SF4">
    <property type="entry name" value="THIOSULFATE SULFURTRANSFERASE_RHODANESE-LIKE DOMAIN-CONTAINING PROTEIN 1-RELATED"/>
    <property type="match status" value="1"/>
</dbReference>
<evidence type="ECO:0000313" key="2">
    <source>
        <dbReference type="Ensembl" id="ENSSTUP00000014297.1"/>
    </source>
</evidence>
<dbReference type="InParanoid" id="A0A673X023"/>
<reference evidence="2" key="2">
    <citation type="submission" date="2025-09" db="UniProtKB">
        <authorList>
            <consortium name="Ensembl"/>
        </authorList>
    </citation>
    <scope>IDENTIFICATION</scope>
</reference>
<evidence type="ECO:0000313" key="3">
    <source>
        <dbReference type="Proteomes" id="UP000472277"/>
    </source>
</evidence>